<protein>
    <submittedName>
        <fullName evidence="9">ABC transporter permease subunit</fullName>
    </submittedName>
</protein>
<feature type="domain" description="ABC transmembrane type-1" evidence="8">
    <location>
        <begin position="85"/>
        <end position="298"/>
    </location>
</feature>
<gene>
    <name evidence="9" type="ORF">UFB30_13205</name>
</gene>
<keyword evidence="10" id="KW-1185">Reference proteome</keyword>
<feature type="transmembrane region" description="Helical" evidence="7">
    <location>
        <begin position="280"/>
        <end position="305"/>
    </location>
</feature>
<feature type="transmembrane region" description="Helical" evidence="7">
    <location>
        <begin position="88"/>
        <end position="109"/>
    </location>
</feature>
<feature type="transmembrane region" description="Helical" evidence="7">
    <location>
        <begin position="9"/>
        <end position="26"/>
    </location>
</feature>
<dbReference type="PANTHER" id="PTHR30465:SF44">
    <property type="entry name" value="ABC-TYPE DIPEPTIDE_OLIGOPEPTIDE TRANSPORT SYSTEM, PERMEASE COMPONENT"/>
    <property type="match status" value="1"/>
</dbReference>
<evidence type="ECO:0000313" key="10">
    <source>
        <dbReference type="Proteomes" id="UP001292084"/>
    </source>
</evidence>
<sequence length="314" mass="35554">MLFSIFKTIVQWVLAFTLLMLFILIPREMEIEYGPSGEFITGHYHYSISLHGDNIKQFFEPLFNGEGLGYDRYDQPLLTHAWDMMQRSLLLVIPAFFLSIFLGVAKGVFDFQTRHGKRKVIGLQTTWLGLSVPDLFYIIMIQMGLMYLNVKGIITGLSLYGAGSPEAVIMNIIYLSIFPLFYIANVTFSALSDQHGAEYIKTARAKGVSPFKLLYIHMLRNGLAKLFIHTNIIVLYLLSNLFVIEFLTQYRGAAYYFKEYVSVVNHIVDAQSLSVNTAAIAAYTFFFTVIILIAGVISQIARGLLLPHERGEKG</sequence>
<dbReference type="InterPro" id="IPR000515">
    <property type="entry name" value="MetI-like"/>
</dbReference>
<evidence type="ECO:0000256" key="1">
    <source>
        <dbReference type="ARBA" id="ARBA00004651"/>
    </source>
</evidence>
<dbReference type="PANTHER" id="PTHR30465">
    <property type="entry name" value="INNER MEMBRANE ABC TRANSPORTER"/>
    <property type="match status" value="1"/>
</dbReference>
<comment type="subcellular location">
    <subcellularLocation>
        <location evidence="1 7">Cell membrane</location>
        <topology evidence="1 7">Multi-pass membrane protein</topology>
    </subcellularLocation>
</comment>
<reference evidence="9 10" key="1">
    <citation type="submission" date="2023-12" db="EMBL/GenBank/DDBJ databases">
        <title>Jeotgalibacillus haloalkaliphilus sp. nov., a novel salt-tolerant bacteria, isolated from the estuary of the Fenhe River into the Yellow River.</title>
        <authorList>
            <person name="Li Y."/>
        </authorList>
    </citation>
    <scope>NUCLEOTIDE SEQUENCE [LARGE SCALE GENOMIC DNA]</scope>
    <source>
        <strain evidence="9 10">HH7-29</strain>
    </source>
</reference>
<accession>A0ABU5KPK0</accession>
<evidence type="ECO:0000256" key="6">
    <source>
        <dbReference type="ARBA" id="ARBA00023136"/>
    </source>
</evidence>
<evidence type="ECO:0000256" key="2">
    <source>
        <dbReference type="ARBA" id="ARBA00022448"/>
    </source>
</evidence>
<dbReference type="Proteomes" id="UP001292084">
    <property type="component" value="Unassembled WGS sequence"/>
</dbReference>
<proteinExistence type="inferred from homology"/>
<comment type="caution">
    <text evidence="9">The sequence shown here is derived from an EMBL/GenBank/DDBJ whole genome shotgun (WGS) entry which is preliminary data.</text>
</comment>
<comment type="similarity">
    <text evidence="7">Belongs to the binding-protein-dependent transport system permease family.</text>
</comment>
<keyword evidence="6 7" id="KW-0472">Membrane</keyword>
<dbReference type="Gene3D" id="1.10.3720.10">
    <property type="entry name" value="MetI-like"/>
    <property type="match status" value="1"/>
</dbReference>
<evidence type="ECO:0000256" key="7">
    <source>
        <dbReference type="RuleBase" id="RU363032"/>
    </source>
</evidence>
<dbReference type="PROSITE" id="PS50928">
    <property type="entry name" value="ABC_TM1"/>
    <property type="match status" value="1"/>
</dbReference>
<organism evidence="9 10">
    <name type="scientific">Jeotgalibacillus haloalkalitolerans</name>
    <dbReference type="NCBI Taxonomy" id="3104292"/>
    <lineage>
        <taxon>Bacteria</taxon>
        <taxon>Bacillati</taxon>
        <taxon>Bacillota</taxon>
        <taxon>Bacilli</taxon>
        <taxon>Bacillales</taxon>
        <taxon>Caryophanaceae</taxon>
        <taxon>Jeotgalibacillus</taxon>
    </lineage>
</organism>
<dbReference type="InterPro" id="IPR035906">
    <property type="entry name" value="MetI-like_sf"/>
</dbReference>
<evidence type="ECO:0000256" key="4">
    <source>
        <dbReference type="ARBA" id="ARBA00022692"/>
    </source>
</evidence>
<feature type="transmembrane region" description="Helical" evidence="7">
    <location>
        <begin position="168"/>
        <end position="191"/>
    </location>
</feature>
<evidence type="ECO:0000259" key="8">
    <source>
        <dbReference type="PROSITE" id="PS50928"/>
    </source>
</evidence>
<dbReference type="EMBL" id="JAXQNN010000005">
    <property type="protein sequence ID" value="MDZ5713184.1"/>
    <property type="molecule type" value="Genomic_DNA"/>
</dbReference>
<dbReference type="SUPFAM" id="SSF161098">
    <property type="entry name" value="MetI-like"/>
    <property type="match status" value="1"/>
</dbReference>
<keyword evidence="5 7" id="KW-1133">Transmembrane helix</keyword>
<dbReference type="CDD" id="cd06261">
    <property type="entry name" value="TM_PBP2"/>
    <property type="match status" value="1"/>
</dbReference>
<dbReference type="RefSeq" id="WP_322422152.1">
    <property type="nucleotide sequence ID" value="NZ_JAXQNN010000005.1"/>
</dbReference>
<feature type="transmembrane region" description="Helical" evidence="7">
    <location>
        <begin position="226"/>
        <end position="247"/>
    </location>
</feature>
<keyword evidence="4 7" id="KW-0812">Transmembrane</keyword>
<evidence type="ECO:0000313" key="9">
    <source>
        <dbReference type="EMBL" id="MDZ5713184.1"/>
    </source>
</evidence>
<name>A0ABU5KPK0_9BACL</name>
<evidence type="ECO:0000256" key="3">
    <source>
        <dbReference type="ARBA" id="ARBA00022475"/>
    </source>
</evidence>
<evidence type="ECO:0000256" key="5">
    <source>
        <dbReference type="ARBA" id="ARBA00022989"/>
    </source>
</evidence>
<dbReference type="Pfam" id="PF00528">
    <property type="entry name" value="BPD_transp_1"/>
    <property type="match status" value="1"/>
</dbReference>
<keyword evidence="3" id="KW-1003">Cell membrane</keyword>
<keyword evidence="2 7" id="KW-0813">Transport</keyword>